<evidence type="ECO:0000313" key="2">
    <source>
        <dbReference type="EMBL" id="RUO69617.1"/>
    </source>
</evidence>
<evidence type="ECO:0000313" key="3">
    <source>
        <dbReference type="Proteomes" id="UP000288058"/>
    </source>
</evidence>
<feature type="transmembrane region" description="Helical" evidence="1">
    <location>
        <begin position="16"/>
        <end position="37"/>
    </location>
</feature>
<comment type="caution">
    <text evidence="2">The sequence shown here is derived from an EMBL/GenBank/DDBJ whole genome shotgun (WGS) entry which is preliminary data.</text>
</comment>
<dbReference type="Proteomes" id="UP000288058">
    <property type="component" value="Unassembled WGS sequence"/>
</dbReference>
<feature type="transmembrane region" description="Helical" evidence="1">
    <location>
        <begin position="314"/>
        <end position="339"/>
    </location>
</feature>
<dbReference type="InterPro" id="IPR005625">
    <property type="entry name" value="PepSY-ass_TM"/>
</dbReference>
<keyword evidence="1" id="KW-0812">Transmembrane</keyword>
<name>A0A432Z0E4_9GAMM</name>
<keyword evidence="1" id="KW-1133">Transmembrane helix</keyword>
<dbReference type="Pfam" id="PF03929">
    <property type="entry name" value="PepSY_TM"/>
    <property type="match status" value="1"/>
</dbReference>
<keyword evidence="1" id="KW-0472">Membrane</keyword>
<evidence type="ECO:0000256" key="1">
    <source>
        <dbReference type="SAM" id="Phobius"/>
    </source>
</evidence>
<dbReference type="RefSeq" id="WP_126781505.1">
    <property type="nucleotide sequence ID" value="NZ_PIQC01000004.1"/>
</dbReference>
<dbReference type="PANTHER" id="PTHR34219">
    <property type="entry name" value="IRON-REGULATED INNER MEMBRANE PROTEIN-RELATED"/>
    <property type="match status" value="1"/>
</dbReference>
<dbReference type="OrthoDB" id="9776609at2"/>
<protein>
    <submittedName>
        <fullName evidence="2">PepSY domain-containing protein</fullName>
    </submittedName>
</protein>
<organism evidence="2 3">
    <name type="scientific">Idiomarina ramblicola</name>
    <dbReference type="NCBI Taxonomy" id="263724"/>
    <lineage>
        <taxon>Bacteria</taxon>
        <taxon>Pseudomonadati</taxon>
        <taxon>Pseudomonadota</taxon>
        <taxon>Gammaproteobacteria</taxon>
        <taxon>Alteromonadales</taxon>
        <taxon>Idiomarinaceae</taxon>
        <taxon>Idiomarina</taxon>
    </lineage>
</organism>
<proteinExistence type="predicted"/>
<keyword evidence="3" id="KW-1185">Reference proteome</keyword>
<dbReference type="EMBL" id="PIQC01000004">
    <property type="protein sequence ID" value="RUO69617.1"/>
    <property type="molecule type" value="Genomic_DNA"/>
</dbReference>
<dbReference type="AlphaFoldDB" id="A0A432Z0E4"/>
<feature type="transmembrane region" description="Helical" evidence="1">
    <location>
        <begin position="130"/>
        <end position="150"/>
    </location>
</feature>
<gene>
    <name evidence="2" type="ORF">CWI78_06750</name>
</gene>
<reference evidence="3" key="1">
    <citation type="journal article" date="2018" name="Front. Microbiol.">
        <title>Genome-Based Analysis Reveals the Taxonomy and Diversity of the Family Idiomarinaceae.</title>
        <authorList>
            <person name="Liu Y."/>
            <person name="Lai Q."/>
            <person name="Shao Z."/>
        </authorList>
    </citation>
    <scope>NUCLEOTIDE SEQUENCE [LARGE SCALE GENOMIC DNA]</scope>
    <source>
        <strain evidence="3">R22</strain>
    </source>
</reference>
<feature type="transmembrane region" description="Helical" evidence="1">
    <location>
        <begin position="182"/>
        <end position="205"/>
    </location>
</feature>
<sequence length="347" mass="39259">MSLKRKLPTLTQWHRWLGLTLSLWLLLMAISGSLLLYKNDFLQLFYPQLNLAQPVTTTDAAAALDQFDNGYALMPTADRPWLEVVNSDKTHFYYDASANLLLKREYLGDLTSWLVELHHHLALNELGKDIMGILGLLSLVLIGTGLTRWWPRRGSLRRALSVRFFNPFTKRGSQTLWQLHRFTGAVLFIPVAIALITGTAIMYAAPVKSALIFLLPFTQSVETPVPPSLTADNWQQRLELAKQSLPTAQARLLYLQEPRIRAKHTDEWHPNGRNYIEFSETGAVSQVIDERETPLGNQVSNMIYPTHVAAIGGAVYLFIVLLSGLALIVLPVSGLWFYIKRRQLKKS</sequence>
<accession>A0A432Z0E4</accession>